<dbReference type="Gene3D" id="1.10.12.10">
    <property type="entry name" value="Lyase 2-enoyl-coa Hydratase, Chain A, domain 2"/>
    <property type="match status" value="1"/>
</dbReference>
<dbReference type="PANTHER" id="PTHR11941">
    <property type="entry name" value="ENOYL-COA HYDRATASE-RELATED"/>
    <property type="match status" value="1"/>
</dbReference>
<accession>A0ABN2AB56</accession>
<dbReference type="Pfam" id="PF00378">
    <property type="entry name" value="ECH_1"/>
    <property type="match status" value="1"/>
</dbReference>
<keyword evidence="2" id="KW-0456">Lyase</keyword>
<proteinExistence type="inferred from homology"/>
<organism evidence="5 6">
    <name type="scientific">Nocardioides humi</name>
    <dbReference type="NCBI Taxonomy" id="449461"/>
    <lineage>
        <taxon>Bacteria</taxon>
        <taxon>Bacillati</taxon>
        <taxon>Actinomycetota</taxon>
        <taxon>Actinomycetes</taxon>
        <taxon>Propionibacteriales</taxon>
        <taxon>Nocardioidaceae</taxon>
        <taxon>Nocardioides</taxon>
    </lineage>
</organism>
<dbReference type="PANTHER" id="PTHR11941:SF54">
    <property type="entry name" value="ENOYL-COA HYDRATASE, MITOCHONDRIAL"/>
    <property type="match status" value="1"/>
</dbReference>
<comment type="similarity">
    <text evidence="1">Belongs to the enoyl-CoA hydratase/isomerase family.</text>
</comment>
<comment type="catalytic activity">
    <reaction evidence="3">
        <text>a (3S)-3-hydroxyacyl-CoA = a (2E)-enoyl-CoA + H2O</text>
        <dbReference type="Rhea" id="RHEA:16105"/>
        <dbReference type="ChEBI" id="CHEBI:15377"/>
        <dbReference type="ChEBI" id="CHEBI:57318"/>
        <dbReference type="ChEBI" id="CHEBI:58856"/>
        <dbReference type="EC" id="4.2.1.17"/>
    </reaction>
</comment>
<evidence type="ECO:0000313" key="5">
    <source>
        <dbReference type="EMBL" id="GAA1515482.1"/>
    </source>
</evidence>
<dbReference type="SUPFAM" id="SSF52096">
    <property type="entry name" value="ClpP/crotonase"/>
    <property type="match status" value="1"/>
</dbReference>
<comment type="caution">
    <text evidence="5">The sequence shown here is derived from an EMBL/GenBank/DDBJ whole genome shotgun (WGS) entry which is preliminary data.</text>
</comment>
<reference evidence="5 6" key="1">
    <citation type="journal article" date="2019" name="Int. J. Syst. Evol. Microbiol.">
        <title>The Global Catalogue of Microorganisms (GCM) 10K type strain sequencing project: providing services to taxonomists for standard genome sequencing and annotation.</title>
        <authorList>
            <consortium name="The Broad Institute Genomics Platform"/>
            <consortium name="The Broad Institute Genome Sequencing Center for Infectious Disease"/>
            <person name="Wu L."/>
            <person name="Ma J."/>
        </authorList>
    </citation>
    <scope>NUCLEOTIDE SEQUENCE [LARGE SCALE GENOMIC DNA]</scope>
    <source>
        <strain evidence="5 6">JCM 14942</strain>
    </source>
</reference>
<evidence type="ECO:0000256" key="3">
    <source>
        <dbReference type="ARBA" id="ARBA00023709"/>
    </source>
</evidence>
<dbReference type="RefSeq" id="WP_141005514.1">
    <property type="nucleotide sequence ID" value="NZ_BAAAOR010000014.1"/>
</dbReference>
<dbReference type="InterPro" id="IPR029045">
    <property type="entry name" value="ClpP/crotonase-like_dom_sf"/>
</dbReference>
<keyword evidence="6" id="KW-1185">Reference proteome</keyword>
<gene>
    <name evidence="5" type="ORF">GCM10009788_19780</name>
</gene>
<dbReference type="Gene3D" id="3.90.226.10">
    <property type="entry name" value="2-enoyl-CoA Hydratase, Chain A, domain 1"/>
    <property type="match status" value="1"/>
</dbReference>
<dbReference type="CDD" id="cd06558">
    <property type="entry name" value="crotonase-like"/>
    <property type="match status" value="1"/>
</dbReference>
<evidence type="ECO:0000313" key="6">
    <source>
        <dbReference type="Proteomes" id="UP001500842"/>
    </source>
</evidence>
<evidence type="ECO:0000256" key="4">
    <source>
        <dbReference type="ARBA" id="ARBA00023717"/>
    </source>
</evidence>
<dbReference type="InterPro" id="IPR001753">
    <property type="entry name" value="Enoyl-CoA_hydra/iso"/>
</dbReference>
<protein>
    <submittedName>
        <fullName evidence="5">Enoyl-CoA hydratase-related protein</fullName>
    </submittedName>
</protein>
<evidence type="ECO:0000256" key="1">
    <source>
        <dbReference type="ARBA" id="ARBA00005254"/>
    </source>
</evidence>
<evidence type="ECO:0000256" key="2">
    <source>
        <dbReference type="ARBA" id="ARBA00023239"/>
    </source>
</evidence>
<dbReference type="EMBL" id="BAAAOR010000014">
    <property type="protein sequence ID" value="GAA1515482.1"/>
    <property type="molecule type" value="Genomic_DNA"/>
</dbReference>
<sequence length="276" mass="29905">MTQTASTWAPPTLADLDLEFVKTEVRDGVGYLKLDRPPVNAHNTQMILELDQAFTAVRFDDEVRAVVLTSETERFFSAGADIAVIRDEKPHRTGLLSQTSKEVILKARSIPKVFIAAINGHCMGGGLELAFACDLRFACDGPYKYGMPELVLGVMPGEGGSQLLGRAIGPNKALKLMLDNTALSVAEALELGLVDVVLEAETFRDDVHAYAKRIADGPILAIGATKVALTEGIEMSLPAGFSLERMQQNDLLRSADAAEGAEAYLSKRDPKWSSQW</sequence>
<name>A0ABN2AB56_9ACTN</name>
<dbReference type="Proteomes" id="UP001500842">
    <property type="component" value="Unassembled WGS sequence"/>
</dbReference>
<comment type="catalytic activity">
    <reaction evidence="4">
        <text>a 4-saturated-(3S)-3-hydroxyacyl-CoA = a (3E)-enoyl-CoA + H2O</text>
        <dbReference type="Rhea" id="RHEA:20724"/>
        <dbReference type="ChEBI" id="CHEBI:15377"/>
        <dbReference type="ChEBI" id="CHEBI:58521"/>
        <dbReference type="ChEBI" id="CHEBI:137480"/>
        <dbReference type="EC" id="4.2.1.17"/>
    </reaction>
</comment>
<dbReference type="InterPro" id="IPR014748">
    <property type="entry name" value="Enoyl-CoA_hydra_C"/>
</dbReference>